<dbReference type="PANTHER" id="PTHR43463:SF1">
    <property type="entry name" value="NICOTINATE-NUCLEOTIDE--DIMETHYLBENZIMIDAZOLE PHOSPHORIBOSYLTRANSFERASE"/>
    <property type="match status" value="1"/>
</dbReference>
<dbReference type="Gene3D" id="1.10.1610.10">
    <property type="match status" value="1"/>
</dbReference>
<comment type="similarity">
    <text evidence="2 10">Belongs to the CobT family.</text>
</comment>
<comment type="function">
    <text evidence="10">Catalyzes the synthesis of alpha-ribazole-5'-phosphate from nicotinate mononucleotide (NAMN) and 5,6-dimethylbenzimidazole (DMB).</text>
</comment>
<proteinExistence type="inferred from homology"/>
<protein>
    <recommendedName>
        <fullName evidence="4 10">Nicotinate-nucleotide--dimethylbenzimidazole phosphoribosyltransferase</fullName>
        <shortName evidence="10">NN:DBI PRT</shortName>
        <ecNumber evidence="3 10">2.4.2.21</ecNumber>
    </recommendedName>
    <alternativeName>
        <fullName evidence="8 10">N(1)-alpha-phosphoribosyltransferase</fullName>
    </alternativeName>
</protein>
<keyword evidence="5 10" id="KW-0169">Cobalamin biosynthesis</keyword>
<accession>A0AAW5N7D0</accession>
<dbReference type="Gene3D" id="3.40.50.10210">
    <property type="match status" value="1"/>
</dbReference>
<feature type="active site" description="Proton acceptor" evidence="10">
    <location>
        <position position="313"/>
    </location>
</feature>
<evidence type="ECO:0000256" key="10">
    <source>
        <dbReference type="HAMAP-Rule" id="MF_00230"/>
    </source>
</evidence>
<keyword evidence="12" id="KW-1185">Reference proteome</keyword>
<dbReference type="GO" id="GO:0008939">
    <property type="term" value="F:nicotinate-nucleotide-dimethylbenzimidazole phosphoribosyltransferase activity"/>
    <property type="evidence" value="ECO:0007669"/>
    <property type="project" value="UniProtKB-UniRule"/>
</dbReference>
<name>A0AAW5N7D0_9BACT</name>
<evidence type="ECO:0000256" key="1">
    <source>
        <dbReference type="ARBA" id="ARBA00005049"/>
    </source>
</evidence>
<evidence type="ECO:0000256" key="9">
    <source>
        <dbReference type="ARBA" id="ARBA00047340"/>
    </source>
</evidence>
<evidence type="ECO:0000313" key="12">
    <source>
        <dbReference type="Proteomes" id="UP001204579"/>
    </source>
</evidence>
<dbReference type="InterPro" id="IPR017846">
    <property type="entry name" value="Nict_dMeBzImd_PRibTrfase_bact"/>
</dbReference>
<sequence>MKTFQIPDLENPEFRKTVLQKIDDLTKPKGSLGRLEELAAQVCMIQHTLFPHLNRPYNLLFAADHGIVDEQVSASPKEITWQQISNFLHGGAGINYLCRQHGFQLMIVDAGVDYDLPTGKGIVAMKVRRGTRNFLHEAAMTEEEFQLCLERGAKCVDLAHADGCNVVSFGEMGIGNTSASSLWMTCLTGIPLEQCVGAGSGLQGERLAHKYEVLRRSLDRIGGTLSPVEVMCQFGGYEMVMAVGGMLRAAEQQMVILVDGFIMTNCLLAASKLNPLVLQYAVYGHQGDESGHKLVLDYLQARPLLNLGLRLGEGSGAVCAYPILDSAVRMMNEMDTFGHASITKYF</sequence>
<dbReference type="CDD" id="cd02439">
    <property type="entry name" value="DMB-PRT_CobT"/>
    <property type="match status" value="1"/>
</dbReference>
<gene>
    <name evidence="10 11" type="primary">cobT</name>
    <name evidence="11" type="ORF">NW209_02895</name>
</gene>
<dbReference type="InterPro" id="IPR036087">
    <property type="entry name" value="Nict_dMeBzImd_PRibTrfase_sf"/>
</dbReference>
<dbReference type="AlphaFoldDB" id="A0AAW5N7D0"/>
<dbReference type="HAMAP" id="MF_00230">
    <property type="entry name" value="CobT"/>
    <property type="match status" value="1"/>
</dbReference>
<evidence type="ECO:0000256" key="3">
    <source>
        <dbReference type="ARBA" id="ARBA00011991"/>
    </source>
</evidence>
<dbReference type="NCBIfam" id="TIGR03160">
    <property type="entry name" value="cobT_DBIPRT"/>
    <property type="match status" value="1"/>
</dbReference>
<evidence type="ECO:0000256" key="6">
    <source>
        <dbReference type="ARBA" id="ARBA00022676"/>
    </source>
</evidence>
<dbReference type="InterPro" id="IPR003200">
    <property type="entry name" value="Nict_dMeBzImd_PRibTrfase"/>
</dbReference>
<dbReference type="EMBL" id="JANRHJ010000002">
    <property type="protein sequence ID" value="MCR8872979.1"/>
    <property type="molecule type" value="Genomic_DNA"/>
</dbReference>
<comment type="caution">
    <text evidence="11">The sequence shown here is derived from an EMBL/GenBank/DDBJ whole genome shotgun (WGS) entry which is preliminary data.</text>
</comment>
<comment type="pathway">
    <text evidence="1 10">Nucleoside biosynthesis; alpha-ribazole biosynthesis; alpha-ribazole from 5,6-dimethylbenzimidazole: step 1/2.</text>
</comment>
<evidence type="ECO:0000256" key="8">
    <source>
        <dbReference type="ARBA" id="ARBA00030686"/>
    </source>
</evidence>
<organism evidence="11 12">
    <name type="scientific">Phocaeicola barnesiae</name>
    <dbReference type="NCBI Taxonomy" id="376804"/>
    <lineage>
        <taxon>Bacteria</taxon>
        <taxon>Pseudomonadati</taxon>
        <taxon>Bacteroidota</taxon>
        <taxon>Bacteroidia</taxon>
        <taxon>Bacteroidales</taxon>
        <taxon>Bacteroidaceae</taxon>
        <taxon>Phocaeicola</taxon>
    </lineage>
</organism>
<dbReference type="SUPFAM" id="SSF52733">
    <property type="entry name" value="Nicotinate mononucleotide:5,6-dimethylbenzimidazole phosphoribosyltransferase (CobT)"/>
    <property type="match status" value="1"/>
</dbReference>
<dbReference type="GO" id="GO:0009236">
    <property type="term" value="P:cobalamin biosynthetic process"/>
    <property type="evidence" value="ECO:0007669"/>
    <property type="project" value="UniProtKB-UniRule"/>
</dbReference>
<keyword evidence="6 10" id="KW-0328">Glycosyltransferase</keyword>
<evidence type="ECO:0000313" key="11">
    <source>
        <dbReference type="EMBL" id="MCR8872979.1"/>
    </source>
</evidence>
<dbReference type="InterPro" id="IPR023195">
    <property type="entry name" value="Nict_dMeBzImd_PRibTrfase_N"/>
</dbReference>
<evidence type="ECO:0000256" key="7">
    <source>
        <dbReference type="ARBA" id="ARBA00022679"/>
    </source>
</evidence>
<evidence type="ECO:0000256" key="4">
    <source>
        <dbReference type="ARBA" id="ARBA00015486"/>
    </source>
</evidence>
<reference evidence="11 12" key="1">
    <citation type="submission" date="2022-08" db="EMBL/GenBank/DDBJ databases">
        <authorList>
            <person name="Zeman M."/>
            <person name="Kubasova T."/>
        </authorList>
    </citation>
    <scope>NUCLEOTIDE SEQUENCE [LARGE SCALE GENOMIC DNA]</scope>
    <source>
        <strain evidence="11 12">ET62</strain>
    </source>
</reference>
<dbReference type="PANTHER" id="PTHR43463">
    <property type="entry name" value="NICOTINATE-NUCLEOTIDE--DIMETHYLBENZIMIDAZOLE PHOSPHORIBOSYLTRANSFERASE"/>
    <property type="match status" value="1"/>
</dbReference>
<dbReference type="FunFam" id="3.40.50.10210:FF:000001">
    <property type="entry name" value="Nicotinate-nucleotide--dimethylbenzimidazole phosphoribosyltransferase"/>
    <property type="match status" value="1"/>
</dbReference>
<dbReference type="RefSeq" id="WP_258335365.1">
    <property type="nucleotide sequence ID" value="NZ_JANRHJ010000002.1"/>
</dbReference>
<dbReference type="NCBIfam" id="NF000996">
    <property type="entry name" value="PRK00105.1"/>
    <property type="match status" value="1"/>
</dbReference>
<dbReference type="EC" id="2.4.2.21" evidence="3 10"/>
<evidence type="ECO:0000256" key="5">
    <source>
        <dbReference type="ARBA" id="ARBA00022573"/>
    </source>
</evidence>
<dbReference type="Proteomes" id="UP001204579">
    <property type="component" value="Unassembled WGS sequence"/>
</dbReference>
<keyword evidence="7 10" id="KW-0808">Transferase</keyword>
<comment type="catalytic activity">
    <reaction evidence="9 10">
        <text>5,6-dimethylbenzimidazole + nicotinate beta-D-ribonucleotide = alpha-ribazole 5'-phosphate + nicotinate + H(+)</text>
        <dbReference type="Rhea" id="RHEA:11196"/>
        <dbReference type="ChEBI" id="CHEBI:15378"/>
        <dbReference type="ChEBI" id="CHEBI:15890"/>
        <dbReference type="ChEBI" id="CHEBI:32544"/>
        <dbReference type="ChEBI" id="CHEBI:57502"/>
        <dbReference type="ChEBI" id="CHEBI:57918"/>
        <dbReference type="EC" id="2.4.2.21"/>
    </reaction>
</comment>
<evidence type="ECO:0000256" key="2">
    <source>
        <dbReference type="ARBA" id="ARBA00007110"/>
    </source>
</evidence>
<dbReference type="Pfam" id="PF02277">
    <property type="entry name" value="DBI_PRT"/>
    <property type="match status" value="1"/>
</dbReference>